<evidence type="ECO:0000256" key="6">
    <source>
        <dbReference type="SAM" id="MobiDB-lite"/>
    </source>
</evidence>
<dbReference type="Proteomes" id="UP001176940">
    <property type="component" value="Unassembled WGS sequence"/>
</dbReference>
<organism evidence="8 9">
    <name type="scientific">Ranitomeya imitator</name>
    <name type="common">mimic poison frog</name>
    <dbReference type="NCBI Taxonomy" id="111125"/>
    <lineage>
        <taxon>Eukaryota</taxon>
        <taxon>Metazoa</taxon>
        <taxon>Chordata</taxon>
        <taxon>Craniata</taxon>
        <taxon>Vertebrata</taxon>
        <taxon>Euteleostomi</taxon>
        <taxon>Amphibia</taxon>
        <taxon>Batrachia</taxon>
        <taxon>Anura</taxon>
        <taxon>Neobatrachia</taxon>
        <taxon>Hyloidea</taxon>
        <taxon>Dendrobatidae</taxon>
        <taxon>Dendrobatinae</taxon>
        <taxon>Ranitomeya</taxon>
    </lineage>
</organism>
<feature type="compositionally biased region" description="Low complexity" evidence="6">
    <location>
        <begin position="190"/>
        <end position="200"/>
    </location>
</feature>
<keyword evidence="3 7" id="KW-0812">Transmembrane</keyword>
<proteinExistence type="inferred from homology"/>
<evidence type="ECO:0000313" key="9">
    <source>
        <dbReference type="Proteomes" id="UP001176940"/>
    </source>
</evidence>
<gene>
    <name evidence="8" type="ORF">RIMI_LOCUS18743834</name>
</gene>
<protein>
    <recommendedName>
        <fullName evidence="10">Proline-rich transmembrane protein 2</fullName>
    </recommendedName>
</protein>
<evidence type="ECO:0000256" key="1">
    <source>
        <dbReference type="ARBA" id="ARBA00004370"/>
    </source>
</evidence>
<dbReference type="InterPro" id="IPR051423">
    <property type="entry name" value="CD225/Dispanin"/>
</dbReference>
<dbReference type="Pfam" id="PF04505">
    <property type="entry name" value="CD225"/>
    <property type="match status" value="1"/>
</dbReference>
<feature type="region of interest" description="Disordered" evidence="6">
    <location>
        <begin position="240"/>
        <end position="283"/>
    </location>
</feature>
<dbReference type="PANTHER" id="PTHR14948">
    <property type="entry name" value="NG5"/>
    <property type="match status" value="1"/>
</dbReference>
<feature type="transmembrane region" description="Helical" evidence="7">
    <location>
        <begin position="293"/>
        <end position="317"/>
    </location>
</feature>
<evidence type="ECO:0000256" key="7">
    <source>
        <dbReference type="SAM" id="Phobius"/>
    </source>
</evidence>
<comment type="subcellular location">
    <subcellularLocation>
        <location evidence="1">Membrane</location>
    </subcellularLocation>
</comment>
<comment type="similarity">
    <text evidence="2">Belongs to the CD225/Dispanin family.</text>
</comment>
<dbReference type="PRINTS" id="PR01345">
    <property type="entry name" value="CERVTRCPTASE"/>
</dbReference>
<sequence length="378" mass="41241">MARRAALFQRLTYAFVAHSSFVQVYDLVPDILIKLFGLAHVVEIIRTLIRMMLILDSILSNDKTMDLDKLETWAERWQMRFNNDKCKVIHMGRRNQYHHYTLNGKPLGNSDREKDLGILVNDKLTWSSQCQAAAAKANRIMGCIKREFRSCFPSSRLSSGPIFIPSFQPSLLAPLPMATPPADTGPPPEVETTPAEPSEPVCSTTVVVVEEPEPAQEAAASEVEPSVTIQSKASSLNDLKAQPAANGGPRAPSLTGSEGRLAQAASNSPRPSLCRQGSTATASGIEPEKPKDYLVIAILSCFCPMWPVNIVGFVYSIMSRNSLQQGDVDGALRLGRVAKLLSIVALVGGLLIITVSCVINFGSKSPDLKRIHHQRLPT</sequence>
<name>A0ABN9MAX1_9NEOB</name>
<evidence type="ECO:0008006" key="10">
    <source>
        <dbReference type="Google" id="ProtNLM"/>
    </source>
</evidence>
<evidence type="ECO:0000256" key="3">
    <source>
        <dbReference type="ARBA" id="ARBA00022692"/>
    </source>
</evidence>
<feature type="region of interest" description="Disordered" evidence="6">
    <location>
        <begin position="175"/>
        <end position="200"/>
    </location>
</feature>
<evidence type="ECO:0000256" key="2">
    <source>
        <dbReference type="ARBA" id="ARBA00006843"/>
    </source>
</evidence>
<evidence type="ECO:0000313" key="8">
    <source>
        <dbReference type="EMBL" id="CAJ0963658.1"/>
    </source>
</evidence>
<feature type="compositionally biased region" description="Polar residues" evidence="6">
    <location>
        <begin position="264"/>
        <end position="282"/>
    </location>
</feature>
<keyword evidence="4 7" id="KW-1133">Transmembrane helix</keyword>
<keyword evidence="5 7" id="KW-0472">Membrane</keyword>
<dbReference type="PANTHER" id="PTHR14948:SF20">
    <property type="entry name" value="PROLINE-RICH TRANSMEMBRANE PROTEIN 2"/>
    <property type="match status" value="1"/>
</dbReference>
<accession>A0ABN9MAX1</accession>
<evidence type="ECO:0000256" key="4">
    <source>
        <dbReference type="ARBA" id="ARBA00022989"/>
    </source>
</evidence>
<reference evidence="8" key="1">
    <citation type="submission" date="2023-07" db="EMBL/GenBank/DDBJ databases">
        <authorList>
            <person name="Stuckert A."/>
        </authorList>
    </citation>
    <scope>NUCLEOTIDE SEQUENCE</scope>
</reference>
<keyword evidence="9" id="KW-1185">Reference proteome</keyword>
<evidence type="ECO:0000256" key="5">
    <source>
        <dbReference type="ARBA" id="ARBA00023136"/>
    </source>
</evidence>
<comment type="caution">
    <text evidence="8">The sequence shown here is derived from an EMBL/GenBank/DDBJ whole genome shotgun (WGS) entry which is preliminary data.</text>
</comment>
<dbReference type="InterPro" id="IPR007593">
    <property type="entry name" value="CD225/Dispanin_fam"/>
</dbReference>
<feature type="compositionally biased region" description="Pro residues" evidence="6">
    <location>
        <begin position="177"/>
        <end position="189"/>
    </location>
</feature>
<feature type="transmembrane region" description="Helical" evidence="7">
    <location>
        <begin position="337"/>
        <end position="361"/>
    </location>
</feature>
<dbReference type="EMBL" id="CAUEEQ010057956">
    <property type="protein sequence ID" value="CAJ0963658.1"/>
    <property type="molecule type" value="Genomic_DNA"/>
</dbReference>